<evidence type="ECO:0000256" key="7">
    <source>
        <dbReference type="SAM" id="Phobius"/>
    </source>
</evidence>
<evidence type="ECO:0000256" key="6">
    <source>
        <dbReference type="SAM" id="Coils"/>
    </source>
</evidence>
<keyword evidence="5 7" id="KW-0472">Membrane</keyword>
<dbReference type="Pfam" id="PF15975">
    <property type="entry name" value="Flot"/>
    <property type="match status" value="1"/>
</dbReference>
<dbReference type="SMART" id="SM00244">
    <property type="entry name" value="PHB"/>
    <property type="match status" value="1"/>
</dbReference>
<dbReference type="InterPro" id="IPR001107">
    <property type="entry name" value="Band_7"/>
</dbReference>
<feature type="transmembrane region" description="Helical" evidence="7">
    <location>
        <begin position="12"/>
        <end position="35"/>
    </location>
</feature>
<keyword evidence="4" id="KW-1003">Cell membrane</keyword>
<feature type="coiled-coil region" evidence="6">
    <location>
        <begin position="358"/>
        <end position="435"/>
    </location>
</feature>
<evidence type="ECO:0000256" key="3">
    <source>
        <dbReference type="ARBA" id="ARBA00007161"/>
    </source>
</evidence>
<evidence type="ECO:0000259" key="8">
    <source>
        <dbReference type="SMART" id="SM00244"/>
    </source>
</evidence>
<dbReference type="Proteomes" id="UP001201549">
    <property type="component" value="Unassembled WGS sequence"/>
</dbReference>
<protein>
    <submittedName>
        <fullName evidence="9">SPFH domain-containing protein</fullName>
    </submittedName>
</protein>
<name>A0ABT2FM37_9GAMM</name>
<evidence type="ECO:0000256" key="4">
    <source>
        <dbReference type="ARBA" id="ARBA00022475"/>
    </source>
</evidence>
<keyword evidence="6" id="KW-0175">Coiled coil</keyword>
<evidence type="ECO:0000313" key="10">
    <source>
        <dbReference type="Proteomes" id="UP001201549"/>
    </source>
</evidence>
<dbReference type="EMBL" id="JAKOGG010000009">
    <property type="protein sequence ID" value="MCS4557390.1"/>
    <property type="molecule type" value="Genomic_DNA"/>
</dbReference>
<dbReference type="Gene3D" id="3.30.479.30">
    <property type="entry name" value="Band 7 domain"/>
    <property type="match status" value="1"/>
</dbReference>
<dbReference type="RefSeq" id="WP_238896869.1">
    <property type="nucleotide sequence ID" value="NZ_JAKOGG010000009.1"/>
</dbReference>
<evidence type="ECO:0000256" key="1">
    <source>
        <dbReference type="ARBA" id="ARBA00004167"/>
    </source>
</evidence>
<accession>A0ABT2FM37</accession>
<gene>
    <name evidence="9" type="ORF">L9G74_13140</name>
</gene>
<dbReference type="Pfam" id="PF01145">
    <property type="entry name" value="Band_7"/>
    <property type="match status" value="1"/>
</dbReference>
<evidence type="ECO:0000313" key="9">
    <source>
        <dbReference type="EMBL" id="MCS4557390.1"/>
    </source>
</evidence>
<dbReference type="PANTHER" id="PTHR13806">
    <property type="entry name" value="FLOTILLIN-RELATED"/>
    <property type="match status" value="1"/>
</dbReference>
<comment type="caution">
    <text evidence="9">The sequence shown here is derived from an EMBL/GenBank/DDBJ whole genome shotgun (WGS) entry which is preliminary data.</text>
</comment>
<proteinExistence type="inferred from homology"/>
<sequence length="611" mass="67298">MNEFVQSGGTDNLSLMLIVAGAVVIALLAIGLIFAKLYKRATKETAFVRTGLGGEKVVKDGGAVVLPVLHEVMPVNMTTLRIEVVRDLKSALITKDRMRVDVRAEFYLRVAPTTEGISMAAQTLGYRTMDSDQVKELMEGKFVDVLRAVAAEMTMTEMHEQRADFVQRVQNNVATDLEKNGLELESVSLTGFDQTNLEYFDANNAFDAEGRARLTRIIQEKRKETNDIEQQTRIQIETRNLEADKQSLDISKAKEQASLEQQRDLEFSRAEQKTLIAQQAAEKARESEVAEINKERAIQQARIEKEQVIEQREIERKKAIEASKIDQEQTIREKQIEQQRAVEVAEQVKQVAVALKSKEESVARADAASEERKKVEAEEAVITARQLAEANRKKQIEVLEASQEAEREAVAVKVAAEAENTASKARAEALVTEAEASAQAERIRAEAKARSYEVEAEGKRMLNEADNVLSLEQIELQKAIQILKVLPEIIAQTVKPLEQIDSIKILQGYNGLGSSTSAADGVSAEGSLSEQITNAALKYRANAPMVDAMLSELGLVKQGEGLEQLLGGSAAITQQALQHTSKKTNGAAVAQHAERAADMVVAEKPNGELQQ</sequence>
<dbReference type="InterPro" id="IPR027705">
    <property type="entry name" value="Flotillin_fam"/>
</dbReference>
<evidence type="ECO:0000256" key="5">
    <source>
        <dbReference type="ARBA" id="ARBA00023136"/>
    </source>
</evidence>
<keyword evidence="7" id="KW-1133">Transmembrane helix</keyword>
<comment type="subcellular location">
    <subcellularLocation>
        <location evidence="2">Cell membrane</location>
    </subcellularLocation>
    <subcellularLocation>
        <location evidence="1">Membrane</location>
        <topology evidence="1">Single-pass membrane protein</topology>
    </subcellularLocation>
</comment>
<reference evidence="10" key="1">
    <citation type="submission" date="2023-07" db="EMBL/GenBank/DDBJ databases">
        <title>Shewanella mangrovi sp. nov., an acetaldehyde- degrading bacterium isolated from mangrove sediment.</title>
        <authorList>
            <person name="Liu Y."/>
        </authorList>
    </citation>
    <scope>NUCLEOTIDE SEQUENCE [LARGE SCALE GENOMIC DNA]</scope>
    <source>
        <strain evidence="10">C32</strain>
    </source>
</reference>
<dbReference type="InterPro" id="IPR031905">
    <property type="entry name" value="Flotillin_C"/>
</dbReference>
<organism evidence="9 10">
    <name type="scientific">Shewanella electrica</name>
    <dbReference type="NCBI Taxonomy" id="515560"/>
    <lineage>
        <taxon>Bacteria</taxon>
        <taxon>Pseudomonadati</taxon>
        <taxon>Pseudomonadota</taxon>
        <taxon>Gammaproteobacteria</taxon>
        <taxon>Alteromonadales</taxon>
        <taxon>Shewanellaceae</taxon>
        <taxon>Shewanella</taxon>
    </lineage>
</organism>
<dbReference type="CDD" id="cd03399">
    <property type="entry name" value="SPFH_flotillin"/>
    <property type="match status" value="1"/>
</dbReference>
<keyword evidence="10" id="KW-1185">Reference proteome</keyword>
<keyword evidence="7" id="KW-0812">Transmembrane</keyword>
<dbReference type="SUPFAM" id="SSF117892">
    <property type="entry name" value="Band 7/SPFH domain"/>
    <property type="match status" value="1"/>
</dbReference>
<dbReference type="InterPro" id="IPR036013">
    <property type="entry name" value="Band_7/SPFH_dom_sf"/>
</dbReference>
<evidence type="ECO:0000256" key="2">
    <source>
        <dbReference type="ARBA" id="ARBA00004236"/>
    </source>
</evidence>
<comment type="similarity">
    <text evidence="3">Belongs to the band 7/mec-2 family. Flotillin subfamily.</text>
</comment>
<feature type="domain" description="Band 7" evidence="8">
    <location>
        <begin position="35"/>
        <end position="204"/>
    </location>
</feature>
<dbReference type="PANTHER" id="PTHR13806:SF31">
    <property type="entry name" value="FLOTILLIN-LIKE PROTEIN 1-RELATED"/>
    <property type="match status" value="1"/>
</dbReference>